<evidence type="ECO:0000259" key="6">
    <source>
        <dbReference type="Pfam" id="PF01281"/>
    </source>
</evidence>
<name>A0ABP0EYE0_CLALP</name>
<evidence type="ECO:0000313" key="8">
    <source>
        <dbReference type="Proteomes" id="UP001642483"/>
    </source>
</evidence>
<comment type="caution">
    <text evidence="7">The sequence shown here is derived from an EMBL/GenBank/DDBJ whole genome shotgun (WGS) entry which is preliminary data.</text>
</comment>
<proteinExistence type="inferred from homology"/>
<keyword evidence="2" id="KW-0689">Ribosomal protein</keyword>
<evidence type="ECO:0000256" key="5">
    <source>
        <dbReference type="ARBA" id="ARBA00035381"/>
    </source>
</evidence>
<reference evidence="7 8" key="1">
    <citation type="submission" date="2024-02" db="EMBL/GenBank/DDBJ databases">
        <authorList>
            <person name="Daric V."/>
            <person name="Darras S."/>
        </authorList>
    </citation>
    <scope>NUCLEOTIDE SEQUENCE [LARGE SCALE GENOMIC DNA]</scope>
</reference>
<dbReference type="SUPFAM" id="SSF55658">
    <property type="entry name" value="L9 N-domain-like"/>
    <property type="match status" value="1"/>
</dbReference>
<evidence type="ECO:0000313" key="7">
    <source>
        <dbReference type="EMBL" id="CAK8671190.1"/>
    </source>
</evidence>
<comment type="similarity">
    <text evidence="1">Belongs to the bacterial ribosomal protein bL9 family.</text>
</comment>
<dbReference type="InterPro" id="IPR009027">
    <property type="entry name" value="Ribosomal_bL9/RNase_H1_N"/>
</dbReference>
<accession>A0ABP0EYE0</accession>
<dbReference type="PANTHER" id="PTHR21368">
    <property type="entry name" value="50S RIBOSOMAL PROTEIN L9"/>
    <property type="match status" value="1"/>
</dbReference>
<dbReference type="Proteomes" id="UP001642483">
    <property type="component" value="Unassembled WGS sequence"/>
</dbReference>
<dbReference type="EMBL" id="CAWYQH010000001">
    <property type="protein sequence ID" value="CAK8671190.1"/>
    <property type="molecule type" value="Genomic_DNA"/>
</dbReference>
<evidence type="ECO:0000256" key="3">
    <source>
        <dbReference type="ARBA" id="ARBA00023274"/>
    </source>
</evidence>
<dbReference type="Gene3D" id="3.40.5.10">
    <property type="entry name" value="Ribosomal protein L9, N-terminal domain"/>
    <property type="match status" value="1"/>
</dbReference>
<evidence type="ECO:0000256" key="4">
    <source>
        <dbReference type="ARBA" id="ARBA00035194"/>
    </source>
</evidence>
<evidence type="ECO:0000256" key="2">
    <source>
        <dbReference type="ARBA" id="ARBA00022980"/>
    </source>
</evidence>
<protein>
    <recommendedName>
        <fullName evidence="4">Large ribosomal subunit protein bL9m</fullName>
    </recommendedName>
    <alternativeName>
        <fullName evidence="5">39S ribosomal protein L9, mitochondrial</fullName>
    </alternativeName>
</protein>
<organism evidence="7 8">
    <name type="scientific">Clavelina lepadiformis</name>
    <name type="common">Light-bulb sea squirt</name>
    <name type="synonym">Ascidia lepadiformis</name>
    <dbReference type="NCBI Taxonomy" id="159417"/>
    <lineage>
        <taxon>Eukaryota</taxon>
        <taxon>Metazoa</taxon>
        <taxon>Chordata</taxon>
        <taxon>Tunicata</taxon>
        <taxon>Ascidiacea</taxon>
        <taxon>Aplousobranchia</taxon>
        <taxon>Clavelinidae</taxon>
        <taxon>Clavelina</taxon>
    </lineage>
</organism>
<dbReference type="InterPro" id="IPR036935">
    <property type="entry name" value="Ribosomal_bL9_N_sf"/>
</dbReference>
<evidence type="ECO:0000256" key="1">
    <source>
        <dbReference type="ARBA" id="ARBA00010605"/>
    </source>
</evidence>
<feature type="domain" description="Ribosomal protein L9" evidence="6">
    <location>
        <begin position="75"/>
        <end position="118"/>
    </location>
</feature>
<keyword evidence="3" id="KW-0687">Ribonucleoprotein</keyword>
<gene>
    <name evidence="7" type="ORF">CVLEPA_LOCUS204</name>
</gene>
<sequence>MIYFVGGRLLKTLAHFTRQSCALLQTTATSSASTLKLARHNKAPLPKLGRPAKLTELHQVYKVVGRDNGPKNLKFILTEDVSEFGVKGEMLDLPKHFGRRLIFQGKAVYASPENIEEYSAQQLTSQSVSGRRMILWLKEQTILPCSFRKDVEWTLTPELLARSLLRTHNLSLVPSAITLPDYPITNRNVDEDRVHEIKVTVNELDTIPLKITITGWEPTELNDIELS</sequence>
<dbReference type="Pfam" id="PF01281">
    <property type="entry name" value="Ribosomal_L9_N"/>
    <property type="match status" value="1"/>
</dbReference>
<dbReference type="InterPro" id="IPR000244">
    <property type="entry name" value="Ribosomal_bL9"/>
</dbReference>
<dbReference type="InterPro" id="IPR020070">
    <property type="entry name" value="Ribosomal_bL9_N"/>
</dbReference>
<keyword evidence="8" id="KW-1185">Reference proteome</keyword>